<protein>
    <submittedName>
        <fullName evidence="1">Uncharacterized protein</fullName>
    </submittedName>
</protein>
<organism evidence="1 2">
    <name type="scientific">Microvirga mediterraneensis</name>
    <dbReference type="NCBI Taxonomy" id="2754695"/>
    <lineage>
        <taxon>Bacteria</taxon>
        <taxon>Pseudomonadati</taxon>
        <taxon>Pseudomonadota</taxon>
        <taxon>Alphaproteobacteria</taxon>
        <taxon>Hyphomicrobiales</taxon>
        <taxon>Methylobacteriaceae</taxon>
        <taxon>Microvirga</taxon>
    </lineage>
</organism>
<dbReference type="Proteomes" id="UP000572984">
    <property type="component" value="Unassembled WGS sequence"/>
</dbReference>
<gene>
    <name evidence="1" type="ORF">H0S73_17810</name>
</gene>
<dbReference type="AlphaFoldDB" id="A0A838BRD7"/>
<name>A0A838BRD7_9HYPH</name>
<dbReference type="EMBL" id="JACDXJ010000001">
    <property type="protein sequence ID" value="MBA1157968.1"/>
    <property type="molecule type" value="Genomic_DNA"/>
</dbReference>
<proteinExistence type="predicted"/>
<dbReference type="RefSeq" id="WP_181053396.1">
    <property type="nucleotide sequence ID" value="NZ_JACDXJ010000001.1"/>
</dbReference>
<sequence length="147" mass="15887">MDDGSFMAGFVPALSMEMEIAAPELSAPSPTPQDLACSIATLSADGYSAEEIGKALNIPMARVHRIARRKGIDLAGAAGRRRLRVELPAAHVERIAALAAVAKVTRAKMIERMIAAALEEDDSRVRRNLGKRALPKRRYTRRAKAPA</sequence>
<keyword evidence="2" id="KW-1185">Reference proteome</keyword>
<evidence type="ECO:0000313" key="1">
    <source>
        <dbReference type="EMBL" id="MBA1157968.1"/>
    </source>
</evidence>
<accession>A0A838BRD7</accession>
<reference evidence="1 2" key="1">
    <citation type="submission" date="2020-07" db="EMBL/GenBank/DDBJ databases">
        <title>Draft genome and description of Microvirga mediterraneensis Marseille-Q2068 sp. nov.</title>
        <authorList>
            <person name="Boxberger M."/>
        </authorList>
    </citation>
    <scope>NUCLEOTIDE SEQUENCE [LARGE SCALE GENOMIC DNA]</scope>
    <source>
        <strain evidence="1 2">Marseille-Q2068</strain>
    </source>
</reference>
<comment type="caution">
    <text evidence="1">The sequence shown here is derived from an EMBL/GenBank/DDBJ whole genome shotgun (WGS) entry which is preliminary data.</text>
</comment>
<evidence type="ECO:0000313" key="2">
    <source>
        <dbReference type="Proteomes" id="UP000572984"/>
    </source>
</evidence>